<dbReference type="RefSeq" id="XP_066075746.1">
    <property type="nucleotide sequence ID" value="XM_066219649.1"/>
</dbReference>
<keyword evidence="3" id="KW-1185">Reference proteome</keyword>
<evidence type="ECO:0000313" key="3">
    <source>
        <dbReference type="Proteomes" id="UP001355207"/>
    </source>
</evidence>
<dbReference type="InterPro" id="IPR015797">
    <property type="entry name" value="NUDIX_hydrolase-like_dom_sf"/>
</dbReference>
<dbReference type="Gene3D" id="3.90.79.10">
    <property type="entry name" value="Nucleoside Triphosphate Pyrophosphohydrolase"/>
    <property type="match status" value="1"/>
</dbReference>
<evidence type="ECO:0000313" key="2">
    <source>
        <dbReference type="EMBL" id="WWC88983.1"/>
    </source>
</evidence>
<dbReference type="AlphaFoldDB" id="A0AAX4JVQ7"/>
<dbReference type="Proteomes" id="UP001355207">
    <property type="component" value="Chromosome 5"/>
</dbReference>
<evidence type="ECO:0000259" key="1">
    <source>
        <dbReference type="PROSITE" id="PS51462"/>
    </source>
</evidence>
<gene>
    <name evidence="2" type="ORF">L201_003898</name>
</gene>
<proteinExistence type="predicted"/>
<accession>A0AAX4JVQ7</accession>
<dbReference type="SUPFAM" id="SSF55811">
    <property type="entry name" value="Nudix"/>
    <property type="match status" value="1"/>
</dbReference>
<dbReference type="EMBL" id="CP144102">
    <property type="protein sequence ID" value="WWC88983.1"/>
    <property type="molecule type" value="Genomic_DNA"/>
</dbReference>
<name>A0AAX4JVQ7_9TREE</name>
<organism evidence="2 3">
    <name type="scientific">Kwoniella dendrophila CBS 6074</name>
    <dbReference type="NCBI Taxonomy" id="1295534"/>
    <lineage>
        <taxon>Eukaryota</taxon>
        <taxon>Fungi</taxon>
        <taxon>Dikarya</taxon>
        <taxon>Basidiomycota</taxon>
        <taxon>Agaricomycotina</taxon>
        <taxon>Tremellomycetes</taxon>
        <taxon>Tremellales</taxon>
        <taxon>Cryptococcaceae</taxon>
        <taxon>Kwoniella</taxon>
    </lineage>
</organism>
<feature type="domain" description="Nudix hydrolase" evidence="1">
    <location>
        <begin position="39"/>
        <end position="190"/>
    </location>
</feature>
<reference evidence="2 3" key="1">
    <citation type="submission" date="2024-01" db="EMBL/GenBank/DDBJ databases">
        <title>Comparative genomics of Cryptococcus and Kwoniella reveals pathogenesis evolution and contrasting modes of karyotype evolution via chromosome fusion or intercentromeric recombination.</title>
        <authorList>
            <person name="Coelho M.A."/>
            <person name="David-Palma M."/>
            <person name="Shea T."/>
            <person name="Bowers K."/>
            <person name="McGinley-Smith S."/>
            <person name="Mohammad A.W."/>
            <person name="Gnirke A."/>
            <person name="Yurkov A.M."/>
            <person name="Nowrousian M."/>
            <person name="Sun S."/>
            <person name="Cuomo C.A."/>
            <person name="Heitman J."/>
        </authorList>
    </citation>
    <scope>NUCLEOTIDE SEQUENCE [LARGE SCALE GENOMIC DNA]</scope>
    <source>
        <strain evidence="2 3">CBS 6074</strain>
    </source>
</reference>
<dbReference type="Pfam" id="PF00293">
    <property type="entry name" value="NUDIX"/>
    <property type="match status" value="1"/>
</dbReference>
<sequence length="193" mass="21910">MNCQKTTKPTIKHSFKVHQSVTRFCLPLSRFNELPSNHGKSLHVGAFITRSTDINDTKQVLLVQNNSSTDNGKSSWDIPNGKCQFGIDQTLLESIPRIIKHQTGLNVIAIKKDIKPIEYPSGISNSPNQEICKQYNFVAEVDEKYLSQTDSPSSSSDQFQDLNYKWVSINELTEFDISDITRKVIQDGYQDLR</sequence>
<dbReference type="PROSITE" id="PS51462">
    <property type="entry name" value="NUDIX"/>
    <property type="match status" value="1"/>
</dbReference>
<dbReference type="GeneID" id="91094568"/>
<protein>
    <recommendedName>
        <fullName evidence="1">Nudix hydrolase domain-containing protein</fullName>
    </recommendedName>
</protein>
<dbReference type="InterPro" id="IPR000086">
    <property type="entry name" value="NUDIX_hydrolase_dom"/>
</dbReference>